<evidence type="ECO:0000259" key="2">
    <source>
        <dbReference type="Pfam" id="PF13796"/>
    </source>
</evidence>
<feature type="transmembrane region" description="Helical" evidence="1">
    <location>
        <begin position="264"/>
        <end position="285"/>
    </location>
</feature>
<comment type="caution">
    <text evidence="3">The sequence shown here is derived from an EMBL/GenBank/DDBJ whole genome shotgun (WGS) entry which is preliminary data.</text>
</comment>
<dbReference type="AlphaFoldDB" id="A0A4V3D7P6"/>
<dbReference type="OrthoDB" id="6271694at2"/>
<proteinExistence type="predicted"/>
<feature type="transmembrane region" description="Helical" evidence="1">
    <location>
        <begin position="141"/>
        <end position="163"/>
    </location>
</feature>
<protein>
    <submittedName>
        <fullName evidence="3">Sensor protein</fullName>
    </submittedName>
</protein>
<feature type="domain" description="Putative sensor" evidence="2">
    <location>
        <begin position="118"/>
        <end position="296"/>
    </location>
</feature>
<organism evidence="3 4">
    <name type="scientific">Permianibacter aggregans</name>
    <dbReference type="NCBI Taxonomy" id="1510150"/>
    <lineage>
        <taxon>Bacteria</taxon>
        <taxon>Pseudomonadati</taxon>
        <taxon>Pseudomonadota</taxon>
        <taxon>Gammaproteobacteria</taxon>
        <taxon>Pseudomonadales</taxon>
        <taxon>Pseudomonadaceae</taxon>
        <taxon>Permianibacter</taxon>
    </lineage>
</organism>
<evidence type="ECO:0000313" key="3">
    <source>
        <dbReference type="EMBL" id="TDQ48657.1"/>
    </source>
</evidence>
<evidence type="ECO:0000313" key="4">
    <source>
        <dbReference type="Proteomes" id="UP000295375"/>
    </source>
</evidence>
<keyword evidence="1" id="KW-1133">Transmembrane helix</keyword>
<keyword evidence="1" id="KW-0472">Membrane</keyword>
<name>A0A4V3D7P6_9GAMM</name>
<evidence type="ECO:0000256" key="1">
    <source>
        <dbReference type="SAM" id="Phobius"/>
    </source>
</evidence>
<feature type="transmembrane region" description="Helical" evidence="1">
    <location>
        <begin position="219"/>
        <end position="244"/>
    </location>
</feature>
<dbReference type="Proteomes" id="UP000295375">
    <property type="component" value="Unassembled WGS sequence"/>
</dbReference>
<dbReference type="Pfam" id="PF13796">
    <property type="entry name" value="Sensor"/>
    <property type="match status" value="1"/>
</dbReference>
<dbReference type="EMBL" id="SNYM01000006">
    <property type="protein sequence ID" value="TDQ48657.1"/>
    <property type="molecule type" value="Genomic_DNA"/>
</dbReference>
<sequence length="301" mass="33903">MRNGNSSTSYPSTIAEFLAELRQVMQDADPAVIQDAVYDAEEYLRAERAEHLDLSEAELLLKLKDSYGTPEEVAAAYLQTEAVVSRATRSPDVRKSSSLLGRIFQVYRDPKTYSSLFYMLLTLATGIIYFTWAVTGLSMSVGFAILIFGVPFFLLFMASVRLFSLVEGRIIEVLLGERMPRRPQRVAGQTLMEKIKEMLTDWRTWTTLVYMAAMLPLGIAYFTFAFTGLIVSVIFTFAPILQYFSNEFQINLNGDYYLTWPENLLLVPLGIIGLTLVLHLVRLVGQLHGKLAKHLLVKSSA</sequence>
<reference evidence="3 4" key="1">
    <citation type="submission" date="2019-03" db="EMBL/GenBank/DDBJ databases">
        <title>Genomic Encyclopedia of Type Strains, Phase IV (KMG-IV): sequencing the most valuable type-strain genomes for metagenomic binning, comparative biology and taxonomic classification.</title>
        <authorList>
            <person name="Goeker M."/>
        </authorList>
    </citation>
    <scope>NUCLEOTIDE SEQUENCE [LARGE SCALE GENOMIC DNA]</scope>
    <source>
        <strain evidence="3 4">DSM 103792</strain>
    </source>
</reference>
<dbReference type="RefSeq" id="WP_133589814.1">
    <property type="nucleotide sequence ID" value="NZ_CP037953.1"/>
</dbReference>
<gene>
    <name evidence="3" type="ORF">EV696_10697</name>
</gene>
<feature type="transmembrane region" description="Helical" evidence="1">
    <location>
        <begin position="116"/>
        <end position="135"/>
    </location>
</feature>
<keyword evidence="1" id="KW-0812">Transmembrane</keyword>
<accession>A0A4V3D7P6</accession>
<keyword evidence="4" id="KW-1185">Reference proteome</keyword>
<dbReference type="InterPro" id="IPR025828">
    <property type="entry name" value="Put_sensor_dom"/>
</dbReference>